<proteinExistence type="predicted"/>
<feature type="compositionally biased region" description="Low complexity" evidence="1">
    <location>
        <begin position="472"/>
        <end position="485"/>
    </location>
</feature>
<feature type="compositionally biased region" description="Basic and acidic residues" evidence="1">
    <location>
        <begin position="763"/>
        <end position="772"/>
    </location>
</feature>
<organism evidence="2 3">
    <name type="scientific">Mugilogobius chulae</name>
    <name type="common">yellowstripe goby</name>
    <dbReference type="NCBI Taxonomy" id="88201"/>
    <lineage>
        <taxon>Eukaryota</taxon>
        <taxon>Metazoa</taxon>
        <taxon>Chordata</taxon>
        <taxon>Craniata</taxon>
        <taxon>Vertebrata</taxon>
        <taxon>Euteleostomi</taxon>
        <taxon>Actinopterygii</taxon>
        <taxon>Neopterygii</taxon>
        <taxon>Teleostei</taxon>
        <taxon>Neoteleostei</taxon>
        <taxon>Acanthomorphata</taxon>
        <taxon>Gobiaria</taxon>
        <taxon>Gobiiformes</taxon>
        <taxon>Gobioidei</taxon>
        <taxon>Gobiidae</taxon>
        <taxon>Gobionellinae</taxon>
        <taxon>Mugilogobius</taxon>
    </lineage>
</organism>
<feature type="region of interest" description="Disordered" evidence="1">
    <location>
        <begin position="297"/>
        <end position="323"/>
    </location>
</feature>
<feature type="region of interest" description="Disordered" evidence="1">
    <location>
        <begin position="674"/>
        <end position="733"/>
    </location>
</feature>
<dbReference type="AlphaFoldDB" id="A0AAW0N259"/>
<reference evidence="3" key="1">
    <citation type="submission" date="2024-04" db="EMBL/GenBank/DDBJ databases">
        <title>Salinicola lusitanus LLJ914,a marine bacterium isolated from the Okinawa Trough.</title>
        <authorList>
            <person name="Li J."/>
        </authorList>
    </citation>
    <scope>NUCLEOTIDE SEQUENCE [LARGE SCALE GENOMIC DNA]</scope>
</reference>
<keyword evidence="3" id="KW-1185">Reference proteome</keyword>
<evidence type="ECO:0000313" key="2">
    <source>
        <dbReference type="EMBL" id="KAK7883269.1"/>
    </source>
</evidence>
<sequence>MAEKAQKMVYRSVSFKKLGSWSANNSKDQQHKSVESEAAGVALPPELTAAPQQHLATRNVSQSRKVSKIRATTAGLPTTDPKRGSSTPIASSISPSIRQLTEKFSSSSASSPGARITAPSDRAAVKRAEALFLGVETQGKSDLPLAILFTRIAQVDMYWIVVIQPGTPLLTIKCKKFSLEPILCLTTSVTPDPHHDLQPAAASESSSVSLDTSLCSTSFLQTKVREERGRQGVGLLRDSLHSSHSSSTEPAPTSFTPPPDKAASFSFSAAPNSGLRATERGGSLFISRWKFSSGEEEEQCSRRRGRSLSSSPVSSFCNTDERGTSDCGGSFLLLSKNGLWSGKGIGRSSGSEEDSPGCLSAPIRDAVRRRSLRKKKKVAHLPTGRADCDNDDDGESEDSDSDTDMTMEQTERQDTVGKQFVTSLTRSQSMREAGSYGHRFRVQQWERISSPSASTRPCVSRVSKVNIPPFLSSPGGSRSSSRYSSTETLKQDDQIGSHVGSNSRIINPSTSMLSKTYQGNFTMYRSPSFGHGDNISRTPVHVRSKFVPTVSATSSCVLARERGVYTGKGLNPNVRLRRAAFEERKNETTSMSNPDIESETLTLLNFLKSDLSELKMRKTSEMCSDGSSSYKMGLVNHSGTPFSSSRRPSLKDLTATLRRTKSFTYSEKPTVTVRGYMTSSSTKRSSSEQRLDLEGESSGGRGMVPDRGVESDSGDFRLGGHYSYDDEDDVMPTPLHDKYVQEARQVIQDICQMSTREDDADDSDVKKTEDVLNSKSFQMKQANEKEHNLSLSVNNQANTEEEHEYKNVKPKDKQEREQERNKESERGERDGPSMQLGKLNSQDTENRE</sequence>
<feature type="compositionally biased region" description="Polar residues" evidence="1">
    <location>
        <begin position="50"/>
        <end position="64"/>
    </location>
</feature>
<feature type="compositionally biased region" description="Basic and acidic residues" evidence="1">
    <location>
        <begin position="803"/>
        <end position="831"/>
    </location>
</feature>
<feature type="compositionally biased region" description="Basic residues" evidence="1">
    <location>
        <begin position="367"/>
        <end position="379"/>
    </location>
</feature>
<feature type="region of interest" description="Disordered" evidence="1">
    <location>
        <begin position="101"/>
        <end position="120"/>
    </location>
</feature>
<feature type="compositionally biased region" description="Polar residues" evidence="1">
    <location>
        <begin position="789"/>
        <end position="798"/>
    </location>
</feature>
<feature type="compositionally biased region" description="Polar residues" evidence="1">
    <location>
        <begin position="838"/>
        <end position="848"/>
    </location>
</feature>
<name>A0AAW0N259_9GOBI</name>
<feature type="region of interest" description="Disordered" evidence="1">
    <location>
        <begin position="238"/>
        <end position="268"/>
    </location>
</feature>
<comment type="caution">
    <text evidence="2">The sequence shown here is derived from an EMBL/GenBank/DDBJ whole genome shotgun (WGS) entry which is preliminary data.</text>
</comment>
<feature type="region of interest" description="Disordered" evidence="1">
    <location>
        <begin position="753"/>
        <end position="848"/>
    </location>
</feature>
<evidence type="ECO:0000256" key="1">
    <source>
        <dbReference type="SAM" id="MobiDB-lite"/>
    </source>
</evidence>
<dbReference type="EMBL" id="JBBPFD010000021">
    <property type="protein sequence ID" value="KAK7883269.1"/>
    <property type="molecule type" value="Genomic_DNA"/>
</dbReference>
<dbReference type="Proteomes" id="UP001460270">
    <property type="component" value="Unassembled WGS sequence"/>
</dbReference>
<feature type="region of interest" description="Disordered" evidence="1">
    <location>
        <begin position="345"/>
        <end position="419"/>
    </location>
</feature>
<gene>
    <name evidence="2" type="ORF">WMY93_029443</name>
</gene>
<feature type="region of interest" description="Disordered" evidence="1">
    <location>
        <begin position="20"/>
        <end position="92"/>
    </location>
</feature>
<feature type="region of interest" description="Disordered" evidence="1">
    <location>
        <begin position="465"/>
        <end position="507"/>
    </location>
</feature>
<protein>
    <submittedName>
        <fullName evidence="2">Uncharacterized protein</fullName>
    </submittedName>
</protein>
<accession>A0AAW0N259</accession>
<feature type="compositionally biased region" description="Acidic residues" evidence="1">
    <location>
        <begin position="389"/>
        <end position="405"/>
    </location>
</feature>
<evidence type="ECO:0000313" key="3">
    <source>
        <dbReference type="Proteomes" id="UP001460270"/>
    </source>
</evidence>